<reference evidence="2" key="1">
    <citation type="submission" date="2021-01" db="EMBL/GenBank/DDBJ databases">
        <title>Modified the classification status of verrucomicrobia.</title>
        <authorList>
            <person name="Feng X."/>
        </authorList>
    </citation>
    <scope>NUCLEOTIDE SEQUENCE</scope>
    <source>
        <strain evidence="2">KCTC 13126</strain>
    </source>
</reference>
<organism evidence="2 3">
    <name type="scientific">Pelagicoccus mobilis</name>
    <dbReference type="NCBI Taxonomy" id="415221"/>
    <lineage>
        <taxon>Bacteria</taxon>
        <taxon>Pseudomonadati</taxon>
        <taxon>Verrucomicrobiota</taxon>
        <taxon>Opitutia</taxon>
        <taxon>Puniceicoccales</taxon>
        <taxon>Pelagicoccaceae</taxon>
        <taxon>Pelagicoccus</taxon>
    </lineage>
</organism>
<evidence type="ECO:0000259" key="1">
    <source>
        <dbReference type="Pfam" id="PF14587"/>
    </source>
</evidence>
<protein>
    <recommendedName>
        <fullName evidence="1">Endo-beta-1,6-galactanase-like domain-containing protein</fullName>
    </recommendedName>
</protein>
<dbReference type="PANTHER" id="PTHR42767:SF1">
    <property type="entry name" value="ENDO-BETA-1,6-GALACTANASE-LIKE DOMAIN-CONTAINING PROTEIN"/>
    <property type="match status" value="1"/>
</dbReference>
<dbReference type="EMBL" id="JAENIL010000031">
    <property type="protein sequence ID" value="MBK1878531.1"/>
    <property type="molecule type" value="Genomic_DNA"/>
</dbReference>
<proteinExistence type="predicted"/>
<accession>A0A934RXT4</accession>
<dbReference type="InterPro" id="IPR039743">
    <property type="entry name" value="6GAL/EXGAL"/>
</dbReference>
<feature type="domain" description="Endo-beta-1,6-galactanase-like" evidence="1">
    <location>
        <begin position="14"/>
        <end position="394"/>
    </location>
</feature>
<dbReference type="PANTHER" id="PTHR42767">
    <property type="entry name" value="ENDO-BETA-1,6-GALACTANASE"/>
    <property type="match status" value="1"/>
</dbReference>
<dbReference type="InterPro" id="IPR017853">
    <property type="entry name" value="GH"/>
</dbReference>
<evidence type="ECO:0000313" key="2">
    <source>
        <dbReference type="EMBL" id="MBK1878531.1"/>
    </source>
</evidence>
<dbReference type="RefSeq" id="WP_378923979.1">
    <property type="nucleotide sequence ID" value="NZ_JBHLTO010000001.1"/>
</dbReference>
<dbReference type="Gene3D" id="2.60.40.1180">
    <property type="entry name" value="Golgi alpha-mannosidase II"/>
    <property type="match status" value="1"/>
</dbReference>
<dbReference type="AlphaFoldDB" id="A0A934RXT4"/>
<evidence type="ECO:0000313" key="3">
    <source>
        <dbReference type="Proteomes" id="UP000617628"/>
    </source>
</evidence>
<dbReference type="GO" id="GO:0004553">
    <property type="term" value="F:hydrolase activity, hydrolyzing O-glycosyl compounds"/>
    <property type="evidence" value="ECO:0007669"/>
    <property type="project" value="InterPro"/>
</dbReference>
<dbReference type="InterPro" id="IPR013780">
    <property type="entry name" value="Glyco_hydro_b"/>
</dbReference>
<dbReference type="SUPFAM" id="SSF51445">
    <property type="entry name" value="(Trans)glycosidases"/>
    <property type="match status" value="1"/>
</dbReference>
<sequence length="517" mass="57374">MLMFPVPAILGSRVEVDLGLKYQTIESFGASDAWSIDPAIRKWASTGDEKAIEHLANLLFSTAEGIGLSAWRFNIGAGSSEQGEKSRIPDPYRRAELFVSRPGGEVDHSKQAGQVRLLKEAHERGVSEFVAFVNSPPVWATKNGLSHPSKGEGVGSSNLDPKHLHSFADFLSEVITYLRSEYVGVPVNHLSPVNEPTWEWEGESQEGNRYNMDELKAVYKSVHASLKKSGLSEVIHLDGAEAVEYTAALSDPYKLKFDDQIYNGGMNKSLNGLYRNYIDELLGDPEMRSILGNKLSMHGYFSDANSERMNRLRDLTLKSVQKVSPDAKLWMSEFCIMGEPGDVRSFSGPGFDPLDMELALHVARVIHRDLTRLNVSAWHWWLAMTPYDYKDGLIKVDPDLAPESVTPSKLMWALGNYSRFIRPGFKRVALSGADNINGVAASAYLSGDSSQIVLIAINSGHKDEELMIDFTNGGSFQDTKLAKSYLTNKYSDLVEHKGDEEIVVPARSVITYIFDTL</sequence>
<dbReference type="InterPro" id="IPR039514">
    <property type="entry name" value="6GAL-like"/>
</dbReference>
<name>A0A934RXT4_9BACT</name>
<gene>
    <name evidence="2" type="ORF">JIN87_16740</name>
</gene>
<comment type="caution">
    <text evidence="2">The sequence shown here is derived from an EMBL/GenBank/DDBJ whole genome shotgun (WGS) entry which is preliminary data.</text>
</comment>
<dbReference type="Pfam" id="PF14587">
    <property type="entry name" value="Glyco_hydr_30_2"/>
    <property type="match status" value="1"/>
</dbReference>
<dbReference type="Gene3D" id="3.20.20.80">
    <property type="entry name" value="Glycosidases"/>
    <property type="match status" value="1"/>
</dbReference>
<dbReference type="Proteomes" id="UP000617628">
    <property type="component" value="Unassembled WGS sequence"/>
</dbReference>
<keyword evidence="3" id="KW-1185">Reference proteome</keyword>